<dbReference type="Proteomes" id="UP000198337">
    <property type="component" value="Unassembled WGS sequence"/>
</dbReference>
<evidence type="ECO:0000313" key="3">
    <source>
        <dbReference type="Proteomes" id="UP000198337"/>
    </source>
</evidence>
<feature type="transmembrane region" description="Helical" evidence="1">
    <location>
        <begin position="90"/>
        <end position="115"/>
    </location>
</feature>
<dbReference type="EMBL" id="FZNV01000003">
    <property type="protein sequence ID" value="SNR53161.1"/>
    <property type="molecule type" value="Genomic_DNA"/>
</dbReference>
<accession>A0ABY1SHX4</accession>
<evidence type="ECO:0000313" key="2">
    <source>
        <dbReference type="EMBL" id="SNR53161.1"/>
    </source>
</evidence>
<organism evidence="2 3">
    <name type="scientific">Maribacter sedimenticola</name>
    <dbReference type="NCBI Taxonomy" id="228956"/>
    <lineage>
        <taxon>Bacteria</taxon>
        <taxon>Pseudomonadati</taxon>
        <taxon>Bacteroidota</taxon>
        <taxon>Flavobacteriia</taxon>
        <taxon>Flavobacteriales</taxon>
        <taxon>Flavobacteriaceae</taxon>
        <taxon>Maribacter</taxon>
    </lineage>
</organism>
<feature type="transmembrane region" description="Helical" evidence="1">
    <location>
        <begin position="127"/>
        <end position="145"/>
    </location>
</feature>
<keyword evidence="1" id="KW-1133">Transmembrane helix</keyword>
<reference evidence="2 3" key="1">
    <citation type="submission" date="2017-06" db="EMBL/GenBank/DDBJ databases">
        <authorList>
            <person name="Varghese N."/>
            <person name="Submissions S."/>
        </authorList>
    </citation>
    <scope>NUCLEOTIDE SEQUENCE [LARGE SCALE GENOMIC DNA]</scope>
    <source>
        <strain evidence="2 3">DSM 19840</strain>
    </source>
</reference>
<protein>
    <submittedName>
        <fullName evidence="2">Uncharacterized protein</fullName>
    </submittedName>
</protein>
<keyword evidence="3" id="KW-1185">Reference proteome</keyword>
<name>A0ABY1SHX4_9FLAO</name>
<gene>
    <name evidence="2" type="ORF">SAMN04488009_2176</name>
</gene>
<comment type="caution">
    <text evidence="2">The sequence shown here is derived from an EMBL/GenBank/DDBJ whole genome shotgun (WGS) entry which is preliminary data.</text>
</comment>
<dbReference type="RefSeq" id="WP_089260646.1">
    <property type="nucleotide sequence ID" value="NZ_FZNV01000003.1"/>
</dbReference>
<keyword evidence="1" id="KW-0472">Membrane</keyword>
<sequence length="225" mass="25482">MNMYSDKTDSELVVILQQESLLTFESQLKLRDELNTRAIATDTTALENSIARKLSEINNLDYLKDFGFTAERNADELTITRTNKALFTDIIGIVIGILVFLLGIYGCINLVMTFINGDELDVFTLAYKFAMASLVFIGFTFFSGLKRLFDYTGFELTKQGERITLKKRFDVKLEEINATASDVYLDTEEDTLYLKLGQHTIFTSNADNLIQSMTLKKLANELKGI</sequence>
<proteinExistence type="predicted"/>
<evidence type="ECO:0000256" key="1">
    <source>
        <dbReference type="SAM" id="Phobius"/>
    </source>
</evidence>
<keyword evidence="1" id="KW-0812">Transmembrane</keyword>